<keyword evidence="2" id="KW-0812">Transmembrane</keyword>
<keyword evidence="2" id="KW-0472">Membrane</keyword>
<evidence type="ECO:0000313" key="3">
    <source>
        <dbReference type="EMBL" id="SDR94249.1"/>
    </source>
</evidence>
<evidence type="ECO:0000256" key="2">
    <source>
        <dbReference type="SAM" id="Phobius"/>
    </source>
</evidence>
<gene>
    <name evidence="3" type="ORF">SAMN04488543_0794</name>
</gene>
<dbReference type="OrthoDB" id="3734493at2"/>
<evidence type="ECO:0000313" key="4">
    <source>
        <dbReference type="Proteomes" id="UP000199092"/>
    </source>
</evidence>
<dbReference type="STRING" id="546871.SAMN04488543_0794"/>
<feature type="region of interest" description="Disordered" evidence="1">
    <location>
        <begin position="46"/>
        <end position="90"/>
    </location>
</feature>
<dbReference type="RefSeq" id="WP_091410376.1">
    <property type="nucleotide sequence ID" value="NZ_LT629749.1"/>
</dbReference>
<evidence type="ECO:0000256" key="1">
    <source>
        <dbReference type="SAM" id="MobiDB-lite"/>
    </source>
</evidence>
<name>A0A1H1N7T1_9ACTN</name>
<sequence>MILLDLDPNVVKPGWTPLLITIGIALVMVLLFRSMRRQFRRVDANFPEPATPVGLQPDEPVTDPASDVVDERPVEGDAGSPPAPDGRART</sequence>
<organism evidence="3 4">
    <name type="scientific">Friedmanniella luteola</name>
    <dbReference type="NCBI Taxonomy" id="546871"/>
    <lineage>
        <taxon>Bacteria</taxon>
        <taxon>Bacillati</taxon>
        <taxon>Actinomycetota</taxon>
        <taxon>Actinomycetes</taxon>
        <taxon>Propionibacteriales</taxon>
        <taxon>Nocardioidaceae</taxon>
        <taxon>Friedmanniella</taxon>
    </lineage>
</organism>
<keyword evidence="2" id="KW-1133">Transmembrane helix</keyword>
<dbReference type="AlphaFoldDB" id="A0A1H1N7T1"/>
<accession>A0A1H1N7T1</accession>
<reference evidence="3 4" key="1">
    <citation type="submission" date="2016-10" db="EMBL/GenBank/DDBJ databases">
        <authorList>
            <person name="de Groot N.N."/>
        </authorList>
    </citation>
    <scope>NUCLEOTIDE SEQUENCE [LARGE SCALE GENOMIC DNA]</scope>
    <source>
        <strain evidence="3 4">DSM 21741</strain>
    </source>
</reference>
<dbReference type="Proteomes" id="UP000199092">
    <property type="component" value="Chromosome I"/>
</dbReference>
<proteinExistence type="predicted"/>
<keyword evidence="4" id="KW-1185">Reference proteome</keyword>
<dbReference type="EMBL" id="LT629749">
    <property type="protein sequence ID" value="SDR94249.1"/>
    <property type="molecule type" value="Genomic_DNA"/>
</dbReference>
<feature type="transmembrane region" description="Helical" evidence="2">
    <location>
        <begin position="14"/>
        <end position="32"/>
    </location>
</feature>
<protein>
    <submittedName>
        <fullName evidence="3">Uncharacterized protein</fullName>
    </submittedName>
</protein>